<reference evidence="2 3" key="1">
    <citation type="journal article" date="2015" name="Proc. Natl. Acad. Sci. U.S.A.">
        <title>The resurrection genome of Boea hygrometrica: A blueprint for survival of dehydration.</title>
        <authorList>
            <person name="Xiao L."/>
            <person name="Yang G."/>
            <person name="Zhang L."/>
            <person name="Yang X."/>
            <person name="Zhao S."/>
            <person name="Ji Z."/>
            <person name="Zhou Q."/>
            <person name="Hu M."/>
            <person name="Wang Y."/>
            <person name="Chen M."/>
            <person name="Xu Y."/>
            <person name="Jin H."/>
            <person name="Xiao X."/>
            <person name="Hu G."/>
            <person name="Bao F."/>
            <person name="Hu Y."/>
            <person name="Wan P."/>
            <person name="Li L."/>
            <person name="Deng X."/>
            <person name="Kuang T."/>
            <person name="Xiang C."/>
            <person name="Zhu J.K."/>
            <person name="Oliver M.J."/>
            <person name="He Y."/>
        </authorList>
    </citation>
    <scope>NUCLEOTIDE SEQUENCE [LARGE SCALE GENOMIC DNA]</scope>
    <source>
        <strain evidence="3">cv. XS01</strain>
    </source>
</reference>
<accession>A0A2Z7D4I6</accession>
<evidence type="ECO:0000256" key="1">
    <source>
        <dbReference type="SAM" id="MobiDB-lite"/>
    </source>
</evidence>
<organism evidence="2 3">
    <name type="scientific">Dorcoceras hygrometricum</name>
    <dbReference type="NCBI Taxonomy" id="472368"/>
    <lineage>
        <taxon>Eukaryota</taxon>
        <taxon>Viridiplantae</taxon>
        <taxon>Streptophyta</taxon>
        <taxon>Embryophyta</taxon>
        <taxon>Tracheophyta</taxon>
        <taxon>Spermatophyta</taxon>
        <taxon>Magnoliopsida</taxon>
        <taxon>eudicotyledons</taxon>
        <taxon>Gunneridae</taxon>
        <taxon>Pentapetalae</taxon>
        <taxon>asterids</taxon>
        <taxon>lamiids</taxon>
        <taxon>Lamiales</taxon>
        <taxon>Gesneriaceae</taxon>
        <taxon>Didymocarpoideae</taxon>
        <taxon>Trichosporeae</taxon>
        <taxon>Loxocarpinae</taxon>
        <taxon>Dorcoceras</taxon>
    </lineage>
</organism>
<evidence type="ECO:0000313" key="3">
    <source>
        <dbReference type="Proteomes" id="UP000250235"/>
    </source>
</evidence>
<dbReference type="AlphaFoldDB" id="A0A2Z7D4I6"/>
<proteinExistence type="predicted"/>
<feature type="compositionally biased region" description="Basic and acidic residues" evidence="1">
    <location>
        <begin position="88"/>
        <end position="100"/>
    </location>
</feature>
<feature type="region of interest" description="Disordered" evidence="1">
    <location>
        <begin position="1"/>
        <end position="22"/>
    </location>
</feature>
<feature type="compositionally biased region" description="Polar residues" evidence="1">
    <location>
        <begin position="58"/>
        <end position="70"/>
    </location>
</feature>
<protein>
    <submittedName>
        <fullName evidence="2">Separase</fullName>
    </submittedName>
</protein>
<feature type="compositionally biased region" description="Polar residues" evidence="1">
    <location>
        <begin position="1"/>
        <end position="10"/>
    </location>
</feature>
<feature type="region of interest" description="Disordered" evidence="1">
    <location>
        <begin position="56"/>
        <end position="100"/>
    </location>
</feature>
<gene>
    <name evidence="2" type="ORF">F511_23438</name>
</gene>
<name>A0A2Z7D4I6_9LAMI</name>
<sequence length="100" mass="10950">MSASGESSTMMHRIGSGSHPIPTPYDPNLVIPLIPVWDRFIHVPRSPLEACQEPLNVRATSGTSDHSPPSFSLGPHTQFHHLAPNGDVNRRQSAEKGYNE</sequence>
<dbReference type="Proteomes" id="UP000250235">
    <property type="component" value="Unassembled WGS sequence"/>
</dbReference>
<evidence type="ECO:0000313" key="2">
    <source>
        <dbReference type="EMBL" id="KZV54060.1"/>
    </source>
</evidence>
<dbReference type="EMBL" id="KQ989645">
    <property type="protein sequence ID" value="KZV54060.1"/>
    <property type="molecule type" value="Genomic_DNA"/>
</dbReference>
<keyword evidence="3" id="KW-1185">Reference proteome</keyword>